<evidence type="ECO:0000259" key="4">
    <source>
        <dbReference type="Pfam" id="PF13962"/>
    </source>
</evidence>
<comment type="subcellular location">
    <subcellularLocation>
        <location evidence="1">Cell membrane</location>
        <topology evidence="1">Peripheral membrane protein</topology>
        <orientation evidence="1">Cytoplasmic side</orientation>
    </subcellularLocation>
</comment>
<feature type="compositionally biased region" description="Basic and acidic residues" evidence="2">
    <location>
        <begin position="371"/>
        <end position="395"/>
    </location>
</feature>
<protein>
    <recommendedName>
        <fullName evidence="4">PGG domain-containing protein</fullName>
    </recommendedName>
</protein>
<dbReference type="Pfam" id="PF12796">
    <property type="entry name" value="Ank_2"/>
    <property type="match status" value="1"/>
</dbReference>
<evidence type="ECO:0000256" key="1">
    <source>
        <dbReference type="ARBA" id="ARBA00004413"/>
    </source>
</evidence>
<dbReference type="InterPro" id="IPR002110">
    <property type="entry name" value="Ankyrin_rpt"/>
</dbReference>
<feature type="transmembrane region" description="Helical" evidence="3">
    <location>
        <begin position="666"/>
        <end position="690"/>
    </location>
</feature>
<reference evidence="5 6" key="1">
    <citation type="submission" date="2024-01" db="EMBL/GenBank/DDBJ databases">
        <title>The genomes of 5 underutilized Papilionoideae crops provide insights into root nodulation and disease resistanc.</title>
        <authorList>
            <person name="Jiang F."/>
        </authorList>
    </citation>
    <scope>NUCLEOTIDE SEQUENCE [LARGE SCALE GENOMIC DNA]</scope>
    <source>
        <strain evidence="5">JINMINGXINNONG_FW02</strain>
        <tissue evidence="5">Leaves</tissue>
    </source>
</reference>
<accession>A0AAN9LEX6</accession>
<name>A0AAN9LEX6_PHACN</name>
<dbReference type="SMART" id="SM00248">
    <property type="entry name" value="ANK"/>
    <property type="match status" value="5"/>
</dbReference>
<keyword evidence="3" id="KW-0472">Membrane</keyword>
<proteinExistence type="predicted"/>
<feature type="transmembrane region" description="Helical" evidence="3">
    <location>
        <begin position="634"/>
        <end position="654"/>
    </location>
</feature>
<dbReference type="PANTHER" id="PTHR24177">
    <property type="entry name" value="CASKIN"/>
    <property type="match status" value="1"/>
</dbReference>
<dbReference type="Gene3D" id="1.25.40.20">
    <property type="entry name" value="Ankyrin repeat-containing domain"/>
    <property type="match status" value="2"/>
</dbReference>
<keyword evidence="3" id="KW-1133">Transmembrane helix</keyword>
<dbReference type="InterPro" id="IPR036770">
    <property type="entry name" value="Ankyrin_rpt-contain_sf"/>
</dbReference>
<feature type="compositionally biased region" description="Basic and acidic residues" evidence="2">
    <location>
        <begin position="278"/>
        <end position="290"/>
    </location>
</feature>
<sequence length="724" mass="84237">MSEEVRRKLEVTRQLALHIDRMKRPYIMAKRYDWEGFRKFFSKHKDLLDKQIDLHHSTPFHYAAHCGNPEMYKEMIEWVDEGDIKRVLRLQDDMGNTPLHEVAFTGEVEMTKSILEHEEEAGSDQYQALIEMRNNLGETPVYRAAALGKTDLLTFFLQHCRVDHPNIHFHRLAGDKMSILHTAVIDQFFGTALWILKNYDYLAHEKEQNDLTTLQLLAKMPSTFKSQTPMGPFKSFLYILLPKFQDYKYYGQNNGCTSKEEDLESGGNNRNEPSSTETHLEDSMREGQKLEKHKKGKNESPRNQRNLSAWSTTVFSWLWYSMWKVLAKEWKEIDKLWRKKEMHNLAKELVYLLAQKDYSWRNTAIARDKTVSMGRSQHEGKPNPKEKKNEQEGESKPTPCTKPTPYTPLLMAACNGITEIVELIIHFHPHSIEHVSEDEQNILYMAVKHRQKEIYRILKKLKMVRSLAGKIDKDENTVLHYTAEFQGGSQPGYAMQLQEELHWFDRIEKRLPYHYTIHKNQHNQTAKQLFVEKHASLLKDAREWIKETAQSCSAVAVLVATVVFAAAYTVPGGTNDDGFPRFLHHPIFLVFTIMDIVALIGSLASVIMFLSILTSPCEMWDFRKSLPRKLMAGFALLFFSMATTMLAFSATILINIKLEGNKWTSSLTYCAAFFPVCIFALVQFPLFMAIKGCVRSFRRNLKKIIPRFLLKLVKRTRRKRLWDV</sequence>
<dbReference type="FunFam" id="1.25.40.20:FF:000679">
    <property type="entry name" value="Uncharacterized protein"/>
    <property type="match status" value="1"/>
</dbReference>
<keyword evidence="3" id="KW-0812">Transmembrane</keyword>
<feature type="domain" description="PGG" evidence="4">
    <location>
        <begin position="543"/>
        <end position="653"/>
    </location>
</feature>
<feature type="region of interest" description="Disordered" evidence="2">
    <location>
        <begin position="371"/>
        <end position="403"/>
    </location>
</feature>
<comment type="caution">
    <text evidence="5">The sequence shown here is derived from an EMBL/GenBank/DDBJ whole genome shotgun (WGS) entry which is preliminary data.</text>
</comment>
<dbReference type="EMBL" id="JAYMYR010000011">
    <property type="protein sequence ID" value="KAK7332093.1"/>
    <property type="molecule type" value="Genomic_DNA"/>
</dbReference>
<dbReference type="Proteomes" id="UP001374584">
    <property type="component" value="Unassembled WGS sequence"/>
</dbReference>
<evidence type="ECO:0000256" key="3">
    <source>
        <dbReference type="SAM" id="Phobius"/>
    </source>
</evidence>
<organism evidence="5 6">
    <name type="scientific">Phaseolus coccineus</name>
    <name type="common">Scarlet runner bean</name>
    <name type="synonym">Phaseolus multiflorus</name>
    <dbReference type="NCBI Taxonomy" id="3886"/>
    <lineage>
        <taxon>Eukaryota</taxon>
        <taxon>Viridiplantae</taxon>
        <taxon>Streptophyta</taxon>
        <taxon>Embryophyta</taxon>
        <taxon>Tracheophyta</taxon>
        <taxon>Spermatophyta</taxon>
        <taxon>Magnoliopsida</taxon>
        <taxon>eudicotyledons</taxon>
        <taxon>Gunneridae</taxon>
        <taxon>Pentapetalae</taxon>
        <taxon>rosids</taxon>
        <taxon>fabids</taxon>
        <taxon>Fabales</taxon>
        <taxon>Fabaceae</taxon>
        <taxon>Papilionoideae</taxon>
        <taxon>50 kb inversion clade</taxon>
        <taxon>NPAAA clade</taxon>
        <taxon>indigoferoid/millettioid clade</taxon>
        <taxon>Phaseoleae</taxon>
        <taxon>Phaseolus</taxon>
    </lineage>
</organism>
<evidence type="ECO:0000313" key="5">
    <source>
        <dbReference type="EMBL" id="KAK7332093.1"/>
    </source>
</evidence>
<feature type="region of interest" description="Disordered" evidence="2">
    <location>
        <begin position="258"/>
        <end position="305"/>
    </location>
</feature>
<evidence type="ECO:0000313" key="6">
    <source>
        <dbReference type="Proteomes" id="UP001374584"/>
    </source>
</evidence>
<dbReference type="InterPro" id="IPR026961">
    <property type="entry name" value="PGG_dom"/>
</dbReference>
<feature type="transmembrane region" description="Helical" evidence="3">
    <location>
        <begin position="588"/>
        <end position="613"/>
    </location>
</feature>
<dbReference type="SUPFAM" id="SSF48403">
    <property type="entry name" value="Ankyrin repeat"/>
    <property type="match status" value="2"/>
</dbReference>
<evidence type="ECO:0000256" key="2">
    <source>
        <dbReference type="SAM" id="MobiDB-lite"/>
    </source>
</evidence>
<dbReference type="Pfam" id="PF13962">
    <property type="entry name" value="PGG"/>
    <property type="match status" value="1"/>
</dbReference>
<dbReference type="AlphaFoldDB" id="A0AAN9LEX6"/>
<gene>
    <name evidence="5" type="ORF">VNO80_28840</name>
</gene>
<dbReference type="GO" id="GO:0005886">
    <property type="term" value="C:plasma membrane"/>
    <property type="evidence" value="ECO:0007669"/>
    <property type="project" value="UniProtKB-SubCell"/>
</dbReference>
<dbReference type="PANTHER" id="PTHR24177:SF215">
    <property type="entry name" value="PGG DOMAIN-CONTAINING PROTEIN"/>
    <property type="match status" value="1"/>
</dbReference>
<keyword evidence="6" id="KW-1185">Reference proteome</keyword>
<feature type="compositionally biased region" description="Polar residues" evidence="2">
    <location>
        <begin position="266"/>
        <end position="277"/>
    </location>
</feature>